<dbReference type="Proteomes" id="UP000187209">
    <property type="component" value="Unassembled WGS sequence"/>
</dbReference>
<dbReference type="EMBL" id="MPUH01000001">
    <property type="protein sequence ID" value="OMJ96335.1"/>
    <property type="molecule type" value="Genomic_DNA"/>
</dbReference>
<name>A0A1R2D4Y2_9CILI</name>
<protein>
    <submittedName>
        <fullName evidence="1">Uncharacterized protein</fullName>
    </submittedName>
</protein>
<accession>A0A1R2D4Y2</accession>
<proteinExistence type="predicted"/>
<organism evidence="1 2">
    <name type="scientific">Stentor coeruleus</name>
    <dbReference type="NCBI Taxonomy" id="5963"/>
    <lineage>
        <taxon>Eukaryota</taxon>
        <taxon>Sar</taxon>
        <taxon>Alveolata</taxon>
        <taxon>Ciliophora</taxon>
        <taxon>Postciliodesmatophora</taxon>
        <taxon>Heterotrichea</taxon>
        <taxon>Heterotrichida</taxon>
        <taxon>Stentoridae</taxon>
        <taxon>Stentor</taxon>
    </lineage>
</organism>
<reference evidence="1 2" key="1">
    <citation type="submission" date="2016-11" db="EMBL/GenBank/DDBJ databases">
        <title>The macronuclear genome of Stentor coeruleus: a giant cell with tiny introns.</title>
        <authorList>
            <person name="Slabodnick M."/>
            <person name="Ruby J.G."/>
            <person name="Reiff S.B."/>
            <person name="Swart E.C."/>
            <person name="Gosai S."/>
            <person name="Prabakaran S."/>
            <person name="Witkowska E."/>
            <person name="Larue G.E."/>
            <person name="Fisher S."/>
            <person name="Freeman R.M."/>
            <person name="Gunawardena J."/>
            <person name="Chu W."/>
            <person name="Stover N.A."/>
            <person name="Gregory B.D."/>
            <person name="Nowacki M."/>
            <person name="Derisi J."/>
            <person name="Roy S.W."/>
            <person name="Marshall W.F."/>
            <person name="Sood P."/>
        </authorList>
    </citation>
    <scope>NUCLEOTIDE SEQUENCE [LARGE SCALE GENOMIC DNA]</scope>
    <source>
        <strain evidence="1">WM001</strain>
    </source>
</reference>
<comment type="caution">
    <text evidence="1">The sequence shown here is derived from an EMBL/GenBank/DDBJ whole genome shotgun (WGS) entry which is preliminary data.</text>
</comment>
<dbReference type="AlphaFoldDB" id="A0A1R2D4Y2"/>
<keyword evidence="2" id="KW-1185">Reference proteome</keyword>
<sequence>MASSRLRSEAINKCYLLRPKHPKVLEVLQRYNNTSPCKVVSDLFQPKTGDLHEGFSADEFLNVSCQTCPKVKKNISLSMGSSLLYMRRNRK</sequence>
<gene>
    <name evidence="1" type="ORF">SteCoe_71</name>
</gene>
<evidence type="ECO:0000313" key="1">
    <source>
        <dbReference type="EMBL" id="OMJ96335.1"/>
    </source>
</evidence>
<evidence type="ECO:0000313" key="2">
    <source>
        <dbReference type="Proteomes" id="UP000187209"/>
    </source>
</evidence>